<accession>A0A7X1B932</accession>
<evidence type="ECO:0000313" key="4">
    <source>
        <dbReference type="EMBL" id="MBC2607964.1"/>
    </source>
</evidence>
<dbReference type="InterPro" id="IPR011990">
    <property type="entry name" value="TPR-like_helical_dom_sf"/>
</dbReference>
<proteinExistence type="predicted"/>
<dbReference type="InterPro" id="IPR002931">
    <property type="entry name" value="Transglutaminase-like"/>
</dbReference>
<sequence>MKRTLRHICSLSAILCLFGSLATASESSSPEGGLAESSLELNKQMIDFLQSSGVSEEQPPVERMQGILDALYGAEDGFTYDSAANFSAQKAFEEKRGNCVSLAMLFTSFARSVGLDARFNQLDYTPIWENVDGILVETIHINVLVYVGGNQYVVDAQPELVELASHSRNPVSDERVFSHFYNNQGLLALADGKLELAGELIQRAIEMDPENGTAWQNRGLYHFRSSNKKEGEESLVKAAELNRSSSSACFQLSAYYEAVGDTNRSEKYAKLGSKRSKRNPFYHYYRSQQFAEQGDLKKATKHLEYALKILPSYSTFQIALMDLKQRQEQDKGLASKPELARFH</sequence>
<dbReference type="Gene3D" id="3.10.620.30">
    <property type="match status" value="1"/>
</dbReference>
<feature type="repeat" description="TPR" evidence="1">
    <location>
        <begin position="178"/>
        <end position="211"/>
    </location>
</feature>
<dbReference type="InterPro" id="IPR019734">
    <property type="entry name" value="TPR_rpt"/>
</dbReference>
<evidence type="ECO:0000313" key="5">
    <source>
        <dbReference type="Proteomes" id="UP000526501"/>
    </source>
</evidence>
<protein>
    <recommendedName>
        <fullName evidence="3">Transglutaminase-like domain-containing protein</fullName>
    </recommendedName>
</protein>
<dbReference type="RefSeq" id="WP_185661826.1">
    <property type="nucleotide sequence ID" value="NZ_CAWPOO010000013.1"/>
</dbReference>
<feature type="signal peptide" evidence="2">
    <location>
        <begin position="1"/>
        <end position="24"/>
    </location>
</feature>
<keyword evidence="5" id="KW-1185">Reference proteome</keyword>
<dbReference type="Pfam" id="PF13181">
    <property type="entry name" value="TPR_8"/>
    <property type="match status" value="1"/>
</dbReference>
<dbReference type="SUPFAM" id="SSF54001">
    <property type="entry name" value="Cysteine proteinases"/>
    <property type="match status" value="1"/>
</dbReference>
<dbReference type="Pfam" id="PF01841">
    <property type="entry name" value="Transglut_core"/>
    <property type="match status" value="1"/>
</dbReference>
<evidence type="ECO:0000256" key="2">
    <source>
        <dbReference type="SAM" id="SignalP"/>
    </source>
</evidence>
<reference evidence="4 5" key="1">
    <citation type="submission" date="2020-07" db="EMBL/GenBank/DDBJ databases">
        <authorList>
            <person name="Feng X."/>
        </authorList>
    </citation>
    <scope>NUCLEOTIDE SEQUENCE [LARGE SCALE GENOMIC DNA]</scope>
    <source>
        <strain evidence="4 5">JCM23202</strain>
    </source>
</reference>
<evidence type="ECO:0000259" key="3">
    <source>
        <dbReference type="Pfam" id="PF01841"/>
    </source>
</evidence>
<dbReference type="SUPFAM" id="SSF48452">
    <property type="entry name" value="TPR-like"/>
    <property type="match status" value="1"/>
</dbReference>
<dbReference type="AlphaFoldDB" id="A0A7X1B932"/>
<dbReference type="Proteomes" id="UP000526501">
    <property type="component" value="Unassembled WGS sequence"/>
</dbReference>
<dbReference type="PROSITE" id="PS50005">
    <property type="entry name" value="TPR"/>
    <property type="match status" value="1"/>
</dbReference>
<name>A0A7X1B932_9BACT</name>
<keyword evidence="1" id="KW-0802">TPR repeat</keyword>
<evidence type="ECO:0000256" key="1">
    <source>
        <dbReference type="PROSITE-ProRule" id="PRU00339"/>
    </source>
</evidence>
<keyword evidence="2" id="KW-0732">Signal</keyword>
<feature type="chain" id="PRO_5031038667" description="Transglutaminase-like domain-containing protein" evidence="2">
    <location>
        <begin position="25"/>
        <end position="343"/>
    </location>
</feature>
<organism evidence="4 5">
    <name type="scientific">Pelagicoccus albus</name>
    <dbReference type="NCBI Taxonomy" id="415222"/>
    <lineage>
        <taxon>Bacteria</taxon>
        <taxon>Pseudomonadati</taxon>
        <taxon>Verrucomicrobiota</taxon>
        <taxon>Opitutia</taxon>
        <taxon>Puniceicoccales</taxon>
        <taxon>Pelagicoccaceae</taxon>
        <taxon>Pelagicoccus</taxon>
    </lineage>
</organism>
<comment type="caution">
    <text evidence="4">The sequence shown here is derived from an EMBL/GenBank/DDBJ whole genome shotgun (WGS) entry which is preliminary data.</text>
</comment>
<dbReference type="InterPro" id="IPR038765">
    <property type="entry name" value="Papain-like_cys_pep_sf"/>
</dbReference>
<gene>
    <name evidence="4" type="ORF">H5P27_18055</name>
</gene>
<dbReference type="Gene3D" id="1.25.40.10">
    <property type="entry name" value="Tetratricopeptide repeat domain"/>
    <property type="match status" value="1"/>
</dbReference>
<feature type="domain" description="Transglutaminase-like" evidence="3">
    <location>
        <begin position="55"/>
        <end position="151"/>
    </location>
</feature>
<dbReference type="EMBL" id="JACHVC010000013">
    <property type="protein sequence ID" value="MBC2607964.1"/>
    <property type="molecule type" value="Genomic_DNA"/>
</dbReference>
<dbReference type="SMART" id="SM00028">
    <property type="entry name" value="TPR"/>
    <property type="match status" value="3"/>
</dbReference>